<protein>
    <recommendedName>
        <fullName evidence="3">Ribose-5-phosphate isomerase A</fullName>
        <ecNumber evidence="3">5.3.1.6</ecNumber>
    </recommendedName>
    <alternativeName>
        <fullName evidence="3">Phosphoriboisomerase A</fullName>
        <shortName evidence="3">PRI</shortName>
    </alternativeName>
</protein>
<comment type="function">
    <text evidence="3">Catalyzes the reversible conversion of ribose-5-phosphate to ribulose 5-phosphate.</text>
</comment>
<accession>A0A850NNS8</accession>
<evidence type="ECO:0000313" key="6">
    <source>
        <dbReference type="Proteomes" id="UP000557688"/>
    </source>
</evidence>
<evidence type="ECO:0000256" key="3">
    <source>
        <dbReference type="HAMAP-Rule" id="MF_00170"/>
    </source>
</evidence>
<dbReference type="UniPathway" id="UPA00115">
    <property type="reaction ID" value="UER00412"/>
</dbReference>
<comment type="subunit">
    <text evidence="3">Homodimer.</text>
</comment>
<dbReference type="HAMAP" id="MF_00170">
    <property type="entry name" value="Rib_5P_isom_A"/>
    <property type="match status" value="1"/>
</dbReference>
<sequence>MTDTQDEQKQAVGEAAAALVEDGMVVGLGTGSTARFLVDALGRRVGDGLRIVAIPTSERTAEQARSVGIPLVGLDTHPRIDLTVDGADEIELGSLALIKGLGGALLREKIVAAASKRLVIIADESKLVKRLGRRTPVPVEVVRFGWQATAAHLRELGAEPILRHAGGDVPFITDGGNLILDCKFDGIADPRASELAIDDVVGVVESGLFINRAECALVAGIGGVRRIVREG</sequence>
<feature type="binding site" evidence="3">
    <location>
        <begin position="85"/>
        <end position="88"/>
    </location>
    <ligand>
        <name>substrate</name>
    </ligand>
</feature>
<dbReference type="Proteomes" id="UP000565205">
    <property type="component" value="Unassembled WGS sequence"/>
</dbReference>
<comment type="catalytic activity">
    <reaction evidence="1 3">
        <text>aldehydo-D-ribose 5-phosphate = D-ribulose 5-phosphate</text>
        <dbReference type="Rhea" id="RHEA:14657"/>
        <dbReference type="ChEBI" id="CHEBI:58121"/>
        <dbReference type="ChEBI" id="CHEBI:58273"/>
        <dbReference type="EC" id="5.3.1.6"/>
    </reaction>
</comment>
<dbReference type="InterPro" id="IPR037171">
    <property type="entry name" value="NagB/RpiA_transferase-like"/>
</dbReference>
<dbReference type="SUPFAM" id="SSF100950">
    <property type="entry name" value="NagB/RpiA/CoA transferase-like"/>
    <property type="match status" value="1"/>
</dbReference>
<reference evidence="5 7" key="1">
    <citation type="submission" date="2020-06" db="EMBL/GenBank/DDBJ databases">
        <title>Description of novel acetic acid bacteria.</title>
        <authorList>
            <person name="Sombolestani A."/>
        </authorList>
    </citation>
    <scope>NUCLEOTIDE SEQUENCE [LARGE SCALE GENOMIC DNA]</scope>
    <source>
        <strain evidence="5 7">LMG 26838</strain>
    </source>
</reference>
<dbReference type="Pfam" id="PF06026">
    <property type="entry name" value="Rib_5-P_isom_A"/>
    <property type="match status" value="1"/>
</dbReference>
<dbReference type="Gene3D" id="3.40.50.1360">
    <property type="match status" value="1"/>
</dbReference>
<dbReference type="NCBIfam" id="TIGR00021">
    <property type="entry name" value="rpiA"/>
    <property type="match status" value="1"/>
</dbReference>
<organism evidence="5 7">
    <name type="scientific">Endobacter medicaginis</name>
    <dbReference type="NCBI Taxonomy" id="1181271"/>
    <lineage>
        <taxon>Bacteria</taxon>
        <taxon>Pseudomonadati</taxon>
        <taxon>Pseudomonadota</taxon>
        <taxon>Alphaproteobacteria</taxon>
        <taxon>Acetobacterales</taxon>
        <taxon>Acetobacteraceae</taxon>
        <taxon>Endobacter</taxon>
    </lineage>
</organism>
<evidence type="ECO:0000313" key="7">
    <source>
        <dbReference type="Proteomes" id="UP000565205"/>
    </source>
</evidence>
<reference evidence="4 6" key="2">
    <citation type="submission" date="2020-08" db="EMBL/GenBank/DDBJ databases">
        <title>Genomic Encyclopedia of Type Strains, Phase III (KMG-III): the genomes of soil and plant-associated and newly described type strains.</title>
        <authorList>
            <person name="Whitman W."/>
        </authorList>
    </citation>
    <scope>NUCLEOTIDE SEQUENCE [LARGE SCALE GENOMIC DNA]</scope>
    <source>
        <strain evidence="4 6">CECT 8088</strain>
    </source>
</reference>
<dbReference type="AlphaFoldDB" id="A0A850NNS8"/>
<feature type="binding site" evidence="3">
    <location>
        <begin position="30"/>
        <end position="33"/>
    </location>
    <ligand>
        <name>substrate</name>
    </ligand>
</feature>
<gene>
    <name evidence="3 5" type="primary">rpiA</name>
    <name evidence="4" type="ORF">FHR90_001410</name>
    <name evidence="5" type="ORF">HUK83_01385</name>
</gene>
<feature type="binding site" evidence="3">
    <location>
        <position position="126"/>
    </location>
    <ligand>
        <name>substrate</name>
    </ligand>
</feature>
<dbReference type="FunFam" id="3.40.50.1360:FF:000001">
    <property type="entry name" value="Ribose-5-phosphate isomerase A"/>
    <property type="match status" value="1"/>
</dbReference>
<dbReference type="EC" id="5.3.1.6" evidence="3"/>
<feature type="binding site" evidence="3">
    <location>
        <begin position="99"/>
        <end position="102"/>
    </location>
    <ligand>
        <name>substrate</name>
    </ligand>
</feature>
<dbReference type="GO" id="GO:0004751">
    <property type="term" value="F:ribose-5-phosphate isomerase activity"/>
    <property type="evidence" value="ECO:0007669"/>
    <property type="project" value="UniProtKB-UniRule"/>
</dbReference>
<evidence type="ECO:0000256" key="2">
    <source>
        <dbReference type="ARBA" id="ARBA00023235"/>
    </source>
</evidence>
<proteinExistence type="inferred from homology"/>
<keyword evidence="6" id="KW-1185">Reference proteome</keyword>
<keyword evidence="2 3" id="KW-0413">Isomerase</keyword>
<dbReference type="EMBL" id="JACHXV010000004">
    <property type="protein sequence ID" value="MBB3173587.1"/>
    <property type="molecule type" value="Genomic_DNA"/>
</dbReference>
<dbReference type="SMART" id="SM01134">
    <property type="entry name" value="DeoRC"/>
    <property type="match status" value="1"/>
</dbReference>
<dbReference type="Gene3D" id="3.30.70.260">
    <property type="match status" value="1"/>
</dbReference>
<evidence type="ECO:0000313" key="5">
    <source>
        <dbReference type="EMBL" id="NVN29002.1"/>
    </source>
</evidence>
<evidence type="ECO:0000313" key="4">
    <source>
        <dbReference type="EMBL" id="MBB3173587.1"/>
    </source>
</evidence>
<feature type="active site" description="Proton acceptor" evidence="3">
    <location>
        <position position="108"/>
    </location>
</feature>
<dbReference type="GO" id="GO:0009052">
    <property type="term" value="P:pentose-phosphate shunt, non-oxidative branch"/>
    <property type="evidence" value="ECO:0007669"/>
    <property type="project" value="UniProtKB-UniRule"/>
</dbReference>
<name>A0A850NNS8_9PROT</name>
<dbReference type="NCBIfam" id="NF001924">
    <property type="entry name" value="PRK00702.1"/>
    <property type="match status" value="1"/>
</dbReference>
<comment type="caution">
    <text evidence="5">The sequence shown here is derived from an EMBL/GenBank/DDBJ whole genome shotgun (WGS) entry which is preliminary data.</text>
</comment>
<comment type="similarity">
    <text evidence="3">Belongs to the ribose 5-phosphate isomerase family.</text>
</comment>
<dbReference type="PANTHER" id="PTHR43748:SF3">
    <property type="entry name" value="RIBOSE-5-PHOSPHATE ISOMERASE 3, CHLOROPLASTIC-RELATED"/>
    <property type="match status" value="1"/>
</dbReference>
<dbReference type="InterPro" id="IPR004788">
    <property type="entry name" value="Ribose5P_isomerase_type_A"/>
</dbReference>
<dbReference type="InterPro" id="IPR050262">
    <property type="entry name" value="Ribose-5P_isomerase"/>
</dbReference>
<dbReference type="InterPro" id="IPR020672">
    <property type="entry name" value="Ribose5P_isomerase_typA_subgr"/>
</dbReference>
<comment type="pathway">
    <text evidence="3">Carbohydrate degradation; pentose phosphate pathway; D-ribose 5-phosphate from D-ribulose 5-phosphate (non-oxidative stage): step 1/1.</text>
</comment>
<dbReference type="PANTHER" id="PTHR43748">
    <property type="entry name" value="RIBOSE-5-PHOSPHATE ISOMERASE 3, CHLOROPLASTIC-RELATED"/>
    <property type="match status" value="1"/>
</dbReference>
<dbReference type="CDD" id="cd01398">
    <property type="entry name" value="RPI_A"/>
    <property type="match status" value="1"/>
</dbReference>
<dbReference type="RefSeq" id="WP_176621736.1">
    <property type="nucleotide sequence ID" value="NZ_JABXXQ010000008.1"/>
</dbReference>
<dbReference type="Proteomes" id="UP000557688">
    <property type="component" value="Unassembled WGS sequence"/>
</dbReference>
<dbReference type="EMBL" id="JABXXQ010000008">
    <property type="protein sequence ID" value="NVN29002.1"/>
    <property type="molecule type" value="Genomic_DNA"/>
</dbReference>
<dbReference type="SUPFAM" id="SSF75445">
    <property type="entry name" value="D-ribose-5-phosphate isomerase (RpiA), lid domain"/>
    <property type="match status" value="1"/>
</dbReference>
<evidence type="ECO:0000256" key="1">
    <source>
        <dbReference type="ARBA" id="ARBA00001713"/>
    </source>
</evidence>